<dbReference type="Gene3D" id="3.40.50.410">
    <property type="entry name" value="von Willebrand factor, type A domain"/>
    <property type="match status" value="1"/>
</dbReference>
<dbReference type="RefSeq" id="WP_307567732.1">
    <property type="nucleotide sequence ID" value="NZ_JAUSQU010000001.1"/>
</dbReference>
<accession>A0ABT9QSJ8</accession>
<reference evidence="2 3" key="1">
    <citation type="submission" date="2023-07" db="EMBL/GenBank/DDBJ databases">
        <title>Sequencing the genomes of 1000 actinobacteria strains.</title>
        <authorList>
            <person name="Klenk H.-P."/>
        </authorList>
    </citation>
    <scope>NUCLEOTIDE SEQUENCE [LARGE SCALE GENOMIC DNA]</scope>
    <source>
        <strain evidence="2 3">DSM 46740</strain>
    </source>
</reference>
<evidence type="ECO:0000259" key="1">
    <source>
        <dbReference type="PROSITE" id="PS50234"/>
    </source>
</evidence>
<feature type="domain" description="VWFA" evidence="1">
    <location>
        <begin position="18"/>
        <end position="220"/>
    </location>
</feature>
<dbReference type="Pfam" id="PF13519">
    <property type="entry name" value="VWA_2"/>
    <property type="match status" value="1"/>
</dbReference>
<comment type="caution">
    <text evidence="2">The sequence shown here is derived from an EMBL/GenBank/DDBJ whole genome shotgun (WGS) entry which is preliminary data.</text>
</comment>
<evidence type="ECO:0000313" key="3">
    <source>
        <dbReference type="Proteomes" id="UP001225356"/>
    </source>
</evidence>
<dbReference type="InterPro" id="IPR002035">
    <property type="entry name" value="VWF_A"/>
</dbReference>
<dbReference type="Proteomes" id="UP001225356">
    <property type="component" value="Unassembled WGS sequence"/>
</dbReference>
<sequence>MAPAPEPVIAYGLPRAFPFYIVCDVSHSMHARREDGRQTPFDILANCVGELLFQLEAGDPGVSEAAHVAIVAFHDRAELILPLTRPCDAGAISALPKGGQTNYEQAFTMLRQLIETDCVRLSAQYQLKTPVVFFITDGEPYVGGRRQPPKVWLPARERLTEPRFTYHPHITAMGFGQVTEHTLCQVATNFKGAPLAFVADESIQAVKVVAAIAQAVQDSIGNSIRGSDFVVPIPAGMRQLRCGAA</sequence>
<protein>
    <recommendedName>
        <fullName evidence="1">VWFA domain-containing protein</fullName>
    </recommendedName>
</protein>
<proteinExistence type="predicted"/>
<dbReference type="PROSITE" id="PS50234">
    <property type="entry name" value="VWFA"/>
    <property type="match status" value="1"/>
</dbReference>
<gene>
    <name evidence="2" type="ORF">J2853_008938</name>
</gene>
<keyword evidence="3" id="KW-1185">Reference proteome</keyword>
<evidence type="ECO:0000313" key="2">
    <source>
        <dbReference type="EMBL" id="MDP9849727.1"/>
    </source>
</evidence>
<dbReference type="EMBL" id="JAUSQU010000001">
    <property type="protein sequence ID" value="MDP9849727.1"/>
    <property type="molecule type" value="Genomic_DNA"/>
</dbReference>
<dbReference type="CDD" id="cd00198">
    <property type="entry name" value="vWFA"/>
    <property type="match status" value="1"/>
</dbReference>
<name>A0ABT9QSJ8_9ACTN</name>
<dbReference type="SUPFAM" id="SSF53300">
    <property type="entry name" value="vWA-like"/>
    <property type="match status" value="1"/>
</dbReference>
<organism evidence="2 3">
    <name type="scientific">Streptosporangium lutulentum</name>
    <dbReference type="NCBI Taxonomy" id="1461250"/>
    <lineage>
        <taxon>Bacteria</taxon>
        <taxon>Bacillati</taxon>
        <taxon>Actinomycetota</taxon>
        <taxon>Actinomycetes</taxon>
        <taxon>Streptosporangiales</taxon>
        <taxon>Streptosporangiaceae</taxon>
        <taxon>Streptosporangium</taxon>
    </lineage>
</organism>
<dbReference type="InterPro" id="IPR036465">
    <property type="entry name" value="vWFA_dom_sf"/>
</dbReference>